<comment type="similarity">
    <text evidence="2">Belongs to the KHG/KDPG aldolase family.</text>
</comment>
<gene>
    <name evidence="6" type="ORF">ACFSKV_07190</name>
</gene>
<keyword evidence="7" id="KW-1185">Reference proteome</keyword>
<protein>
    <submittedName>
        <fullName evidence="6">Bifunctional 4-hydroxy-2-oxoglutarate aldolase/2-dehydro-3-deoxy-phosphogluconate aldolase</fullName>
    </submittedName>
</protein>
<accession>A0ABW5B6T3</accession>
<evidence type="ECO:0000313" key="7">
    <source>
        <dbReference type="Proteomes" id="UP001597414"/>
    </source>
</evidence>
<name>A0ABW5B6T3_9BACT</name>
<dbReference type="Pfam" id="PF01081">
    <property type="entry name" value="Aldolase"/>
    <property type="match status" value="1"/>
</dbReference>
<dbReference type="InterPro" id="IPR013785">
    <property type="entry name" value="Aldolase_TIM"/>
</dbReference>
<dbReference type="Gene3D" id="3.20.20.70">
    <property type="entry name" value="Aldolase class I"/>
    <property type="match status" value="1"/>
</dbReference>
<keyword evidence="4" id="KW-0456">Lyase</keyword>
<evidence type="ECO:0000256" key="5">
    <source>
        <dbReference type="ARBA" id="ARBA00023277"/>
    </source>
</evidence>
<dbReference type="PANTHER" id="PTHR30246:SF1">
    <property type="entry name" value="2-DEHYDRO-3-DEOXY-6-PHOSPHOGALACTONATE ALDOLASE-RELATED"/>
    <property type="match status" value="1"/>
</dbReference>
<dbReference type="RefSeq" id="WP_380801265.1">
    <property type="nucleotide sequence ID" value="NZ_JBHUIV010000010.1"/>
</dbReference>
<proteinExistence type="inferred from homology"/>
<reference evidence="7" key="1">
    <citation type="journal article" date="2019" name="Int. J. Syst. Evol. Microbiol.">
        <title>The Global Catalogue of Microorganisms (GCM) 10K type strain sequencing project: providing services to taxonomists for standard genome sequencing and annotation.</title>
        <authorList>
            <consortium name="The Broad Institute Genomics Platform"/>
            <consortium name="The Broad Institute Genome Sequencing Center for Infectious Disease"/>
            <person name="Wu L."/>
            <person name="Ma J."/>
        </authorList>
    </citation>
    <scope>NUCLEOTIDE SEQUENCE [LARGE SCALE GENOMIC DNA]</scope>
    <source>
        <strain evidence="7">KCTC 19812</strain>
    </source>
</reference>
<dbReference type="EMBL" id="JBHUIV010000010">
    <property type="protein sequence ID" value="MFD2201345.1"/>
    <property type="molecule type" value="Genomic_DNA"/>
</dbReference>
<dbReference type="InterPro" id="IPR000887">
    <property type="entry name" value="Aldlse_KDPG_KHG"/>
</dbReference>
<evidence type="ECO:0000313" key="6">
    <source>
        <dbReference type="EMBL" id="MFD2201345.1"/>
    </source>
</evidence>
<evidence type="ECO:0000256" key="3">
    <source>
        <dbReference type="ARBA" id="ARBA00011233"/>
    </source>
</evidence>
<sequence length="220" mass="24421">MTTIYQKIIDKMTETGMIPVFNHKDIHVAKKVLDVSYQAGVRVFEFTNRESNAFEVFKELKLYSEKYPDLLLGIGTVFTKKDAQRFHMAGADFIVSPALVNEVMQYCHMSGIFSVPGCATITEVWNAKTLGALMVKAYPGNLLGPNFIKSVLAIIPDMRLMPTGGVEPNISNLKGWFDAGVTCVGMGSQLFDKKAIESGDFESLSLRIKEVLNLIQSLKK</sequence>
<organism evidence="6 7">
    <name type="scientific">Shivajiella indica</name>
    <dbReference type="NCBI Taxonomy" id="872115"/>
    <lineage>
        <taxon>Bacteria</taxon>
        <taxon>Pseudomonadati</taxon>
        <taxon>Bacteroidota</taxon>
        <taxon>Cytophagia</taxon>
        <taxon>Cytophagales</taxon>
        <taxon>Cyclobacteriaceae</taxon>
        <taxon>Shivajiella</taxon>
    </lineage>
</organism>
<evidence type="ECO:0000256" key="4">
    <source>
        <dbReference type="ARBA" id="ARBA00023239"/>
    </source>
</evidence>
<comment type="pathway">
    <text evidence="1">Carbohydrate acid metabolism.</text>
</comment>
<dbReference type="PANTHER" id="PTHR30246">
    <property type="entry name" value="2-KETO-3-DEOXY-6-PHOSPHOGLUCONATE ALDOLASE"/>
    <property type="match status" value="1"/>
</dbReference>
<keyword evidence="5" id="KW-0119">Carbohydrate metabolism</keyword>
<dbReference type="Proteomes" id="UP001597414">
    <property type="component" value="Unassembled WGS sequence"/>
</dbReference>
<evidence type="ECO:0000256" key="1">
    <source>
        <dbReference type="ARBA" id="ARBA00004761"/>
    </source>
</evidence>
<evidence type="ECO:0000256" key="2">
    <source>
        <dbReference type="ARBA" id="ARBA00006906"/>
    </source>
</evidence>
<comment type="subunit">
    <text evidence="3">Homotrimer.</text>
</comment>
<comment type="caution">
    <text evidence="6">The sequence shown here is derived from an EMBL/GenBank/DDBJ whole genome shotgun (WGS) entry which is preliminary data.</text>
</comment>
<dbReference type="CDD" id="cd00452">
    <property type="entry name" value="KDPG_aldolase"/>
    <property type="match status" value="1"/>
</dbReference>
<dbReference type="SUPFAM" id="SSF51569">
    <property type="entry name" value="Aldolase"/>
    <property type="match status" value="1"/>
</dbReference>